<feature type="transmembrane region" description="Helical" evidence="2">
    <location>
        <begin position="28"/>
        <end position="45"/>
    </location>
</feature>
<feature type="region of interest" description="Disordered" evidence="1">
    <location>
        <begin position="63"/>
        <end position="108"/>
    </location>
</feature>
<keyword evidence="2" id="KW-0812">Transmembrane</keyword>
<keyword evidence="2" id="KW-1133">Transmembrane helix</keyword>
<evidence type="ECO:0008006" key="5">
    <source>
        <dbReference type="Google" id="ProtNLM"/>
    </source>
</evidence>
<dbReference type="AlphaFoldDB" id="A0A3S1B9K7"/>
<feature type="compositionally biased region" description="Basic and acidic residues" evidence="1">
    <location>
        <begin position="95"/>
        <end position="108"/>
    </location>
</feature>
<protein>
    <recommendedName>
        <fullName evidence="5">DUF2207 domain-containing protein</fullName>
    </recommendedName>
</protein>
<comment type="caution">
    <text evidence="3">The sequence shown here is derived from an EMBL/GenBank/DDBJ whole genome shotgun (WGS) entry which is preliminary data.</text>
</comment>
<dbReference type="Proteomes" id="UP000272464">
    <property type="component" value="Unassembled WGS sequence"/>
</dbReference>
<evidence type="ECO:0000313" key="4">
    <source>
        <dbReference type="Proteomes" id="UP000272464"/>
    </source>
</evidence>
<gene>
    <name evidence="3" type="ORF">EJP77_04145</name>
</gene>
<sequence>MRKQAVIFWVLIGLAAIGIANSMLTGGILNWLIPVVLVAAVFLLYKFPPAKYRSKSPKVKPSAKTMAKIAKTTPQRRSDAAPKRKHYPFQVIEGNKGKNEDGQQPKYH</sequence>
<dbReference type="OrthoDB" id="2660621at2"/>
<accession>A0A3S1B9K7</accession>
<name>A0A3S1B9K7_9BACL</name>
<keyword evidence="4" id="KW-1185">Reference proteome</keyword>
<dbReference type="EMBL" id="RZNX01000001">
    <property type="protein sequence ID" value="RUT36188.1"/>
    <property type="molecule type" value="Genomic_DNA"/>
</dbReference>
<dbReference type="RefSeq" id="WP_127197883.1">
    <property type="nucleotide sequence ID" value="NZ_RZNX01000001.1"/>
</dbReference>
<organism evidence="3 4">
    <name type="scientific">Paenibacillus zeisoli</name>
    <dbReference type="NCBI Taxonomy" id="2496267"/>
    <lineage>
        <taxon>Bacteria</taxon>
        <taxon>Bacillati</taxon>
        <taxon>Bacillota</taxon>
        <taxon>Bacilli</taxon>
        <taxon>Bacillales</taxon>
        <taxon>Paenibacillaceae</taxon>
        <taxon>Paenibacillus</taxon>
    </lineage>
</organism>
<proteinExistence type="predicted"/>
<keyword evidence="2" id="KW-0472">Membrane</keyword>
<evidence type="ECO:0000256" key="1">
    <source>
        <dbReference type="SAM" id="MobiDB-lite"/>
    </source>
</evidence>
<evidence type="ECO:0000256" key="2">
    <source>
        <dbReference type="SAM" id="Phobius"/>
    </source>
</evidence>
<evidence type="ECO:0000313" key="3">
    <source>
        <dbReference type="EMBL" id="RUT36188.1"/>
    </source>
</evidence>
<reference evidence="3 4" key="1">
    <citation type="submission" date="2018-12" db="EMBL/GenBank/DDBJ databases">
        <authorList>
            <person name="Sun L."/>
            <person name="Chen Z."/>
        </authorList>
    </citation>
    <scope>NUCLEOTIDE SEQUENCE [LARGE SCALE GENOMIC DNA]</scope>
    <source>
        <strain evidence="3 4">3-5-3</strain>
    </source>
</reference>